<dbReference type="Proteomes" id="UP000007032">
    <property type="component" value="Chromosome"/>
</dbReference>
<feature type="transmembrane region" description="Helical" evidence="1">
    <location>
        <begin position="307"/>
        <end position="326"/>
    </location>
</feature>
<dbReference type="Pfam" id="PF19528">
    <property type="entry name" value="DUF6056"/>
    <property type="match status" value="1"/>
</dbReference>
<keyword evidence="1" id="KW-0812">Transmembrane</keyword>
<accession>C5ZXN9</accession>
<dbReference type="OrthoDB" id="198438at2"/>
<dbReference type="STRING" id="537970.HCAN_1197"/>
<protein>
    <submittedName>
        <fullName evidence="2">Uncharacterized protein</fullName>
    </submittedName>
</protein>
<dbReference type="HOGENOM" id="CLU_544882_0_0_7"/>
<feature type="transmembrane region" description="Helical" evidence="1">
    <location>
        <begin position="217"/>
        <end position="239"/>
    </location>
</feature>
<dbReference type="InterPro" id="IPR045691">
    <property type="entry name" value="DUF6056"/>
</dbReference>
<feature type="transmembrane region" description="Helical" evidence="1">
    <location>
        <begin position="282"/>
        <end position="301"/>
    </location>
</feature>
<keyword evidence="1" id="KW-1133">Transmembrane helix</keyword>
<feature type="transmembrane region" description="Helical" evidence="1">
    <location>
        <begin position="410"/>
        <end position="434"/>
    </location>
</feature>
<dbReference type="EMBL" id="CM000776">
    <property type="protein sequence ID" value="EES89907.1"/>
    <property type="molecule type" value="Genomic_DNA"/>
</dbReference>
<gene>
    <name evidence="2" type="ORF">HCAN_1197</name>
</gene>
<evidence type="ECO:0000256" key="1">
    <source>
        <dbReference type="SAM" id="Phobius"/>
    </source>
</evidence>
<feature type="transmembrane region" description="Helical" evidence="1">
    <location>
        <begin position="192"/>
        <end position="210"/>
    </location>
</feature>
<dbReference type="AlphaFoldDB" id="C5ZXN9"/>
<feature type="transmembrane region" description="Helical" evidence="1">
    <location>
        <begin position="12"/>
        <end position="30"/>
    </location>
</feature>
<sequence>MKLEANTKNNQFLFILGLFLILFIWNLLFLPQSDDFAHYFSAIDDNKNFLSSYFDWNGRFGELLSTTFFGKIYFSDYSWVFDFLNAGVGVIYLCAFFVLCFGKLPYSKEDFMSFAFIFGFICIFGHFGAIFLWGAGASNYLWGVGFILCFLLPFRLYWENNGTKKTPSLKVSIFLSLSALIFGFLAGMSSEFIGIAIIAFLFLLFFVATIKKWKLPIWQYLGFLSISIGWLALFLSPGSRKRSEVLAETNAFIPLSDFFDLPFLDMILLINQTFNSPATSMIFRIFLIIFVAFFIVKMGYIKNFNKYSYINKAIVIFLFLLFCLILLAFSKHICAFLLYIALLFCIIKLIQIDNKYFIFLGLFIAWLLMDLSLFQLHGHIAPRAELGKDLTLIAMSVFMFRELYANHPRFIGKLIIGQFIIGILFASLGSYSVWKQSNYIENASSKEGMQSEVVLPKDIRFNKIIEKYFLDYSLITNDPQNWVNQVIAKYYNVKSLYIEK</sequence>
<feature type="transmembrane region" description="Helical" evidence="1">
    <location>
        <begin position="356"/>
        <end position="374"/>
    </location>
</feature>
<feature type="transmembrane region" description="Helical" evidence="1">
    <location>
        <begin position="114"/>
        <end position="134"/>
    </location>
</feature>
<name>C5ZXN9_9HELI</name>
<reference evidence="2 3" key="1">
    <citation type="journal article" date="2009" name="J. Bacteriol.">
        <title>Genome sequence of the emerging pathogen Helicobacter canadensis.</title>
        <authorList>
            <person name="Loman N.J."/>
            <person name="Snyder L.A."/>
            <person name="Linton J.D."/>
            <person name="Langdon R."/>
            <person name="Lawson A.J."/>
            <person name="Weinstock G.M."/>
            <person name="Wren B.W."/>
            <person name="Pallen M.J."/>
        </authorList>
    </citation>
    <scope>NUCLEOTIDE SEQUENCE [LARGE SCALE GENOMIC DNA]</scope>
    <source>
        <strain evidence="2 3">MIT 98-5491</strain>
    </source>
</reference>
<dbReference type="eggNOG" id="ENOG5030GNZ">
    <property type="taxonomic scope" value="Bacteria"/>
</dbReference>
<evidence type="ECO:0000313" key="2">
    <source>
        <dbReference type="EMBL" id="EES89907.1"/>
    </source>
</evidence>
<feature type="transmembrane region" description="Helical" evidence="1">
    <location>
        <begin position="83"/>
        <end position="102"/>
    </location>
</feature>
<feature type="transmembrane region" description="Helical" evidence="1">
    <location>
        <begin position="140"/>
        <end position="157"/>
    </location>
</feature>
<keyword evidence="3" id="KW-1185">Reference proteome</keyword>
<organism evidence="2 3">
    <name type="scientific">Helicobacter canadensis MIT 98-5491</name>
    <dbReference type="NCBI Taxonomy" id="537970"/>
    <lineage>
        <taxon>Bacteria</taxon>
        <taxon>Pseudomonadati</taxon>
        <taxon>Campylobacterota</taxon>
        <taxon>Epsilonproteobacteria</taxon>
        <taxon>Campylobacterales</taxon>
        <taxon>Helicobacteraceae</taxon>
        <taxon>Helicobacter</taxon>
    </lineage>
</organism>
<feature type="transmembrane region" description="Helical" evidence="1">
    <location>
        <begin position="333"/>
        <end position="350"/>
    </location>
</feature>
<proteinExistence type="predicted"/>
<feature type="transmembrane region" description="Helical" evidence="1">
    <location>
        <begin position="169"/>
        <end position="186"/>
    </location>
</feature>
<keyword evidence="1" id="KW-0472">Membrane</keyword>
<evidence type="ECO:0000313" key="3">
    <source>
        <dbReference type="Proteomes" id="UP000007032"/>
    </source>
</evidence>
<dbReference type="RefSeq" id="WP_006656245.1">
    <property type="nucleotide sequence ID" value="NZ_CM000776.2"/>
</dbReference>